<proteinExistence type="predicted"/>
<evidence type="ECO:0000256" key="1">
    <source>
        <dbReference type="SAM" id="MobiDB-lite"/>
    </source>
</evidence>
<organism evidence="2 3">
    <name type="scientific">Geranomyces variabilis</name>
    <dbReference type="NCBI Taxonomy" id="109894"/>
    <lineage>
        <taxon>Eukaryota</taxon>
        <taxon>Fungi</taxon>
        <taxon>Fungi incertae sedis</taxon>
        <taxon>Chytridiomycota</taxon>
        <taxon>Chytridiomycota incertae sedis</taxon>
        <taxon>Chytridiomycetes</taxon>
        <taxon>Spizellomycetales</taxon>
        <taxon>Powellomycetaceae</taxon>
        <taxon>Geranomyces</taxon>
    </lineage>
</organism>
<evidence type="ECO:0000313" key="3">
    <source>
        <dbReference type="Proteomes" id="UP001212152"/>
    </source>
</evidence>
<feature type="compositionally biased region" description="Low complexity" evidence="1">
    <location>
        <begin position="79"/>
        <end position="92"/>
    </location>
</feature>
<gene>
    <name evidence="2" type="ORF">HDU87_002481</name>
</gene>
<protein>
    <submittedName>
        <fullName evidence="2">Uncharacterized protein</fullName>
    </submittedName>
</protein>
<feature type="region of interest" description="Disordered" evidence="1">
    <location>
        <begin position="1"/>
        <end position="102"/>
    </location>
</feature>
<comment type="caution">
    <text evidence="2">The sequence shown here is derived from an EMBL/GenBank/DDBJ whole genome shotgun (WGS) entry which is preliminary data.</text>
</comment>
<dbReference type="Proteomes" id="UP001212152">
    <property type="component" value="Unassembled WGS sequence"/>
</dbReference>
<feature type="compositionally biased region" description="Low complexity" evidence="1">
    <location>
        <begin position="1"/>
        <end position="18"/>
    </location>
</feature>
<sequence length="102" mass="11076">MEQLYNSQLQNQQYADQQAGTDGGLFSDLGQRLNPSSSSTSSSQYASGIDNQRSKSQWLKHEGKAHSNETVDHFQKLQAASPPASAVPTAAAHGNEEKKDKK</sequence>
<evidence type="ECO:0000313" key="2">
    <source>
        <dbReference type="EMBL" id="KAJ3179913.1"/>
    </source>
</evidence>
<dbReference type="AlphaFoldDB" id="A0AAD5TRB4"/>
<dbReference type="EMBL" id="JADGJQ010000019">
    <property type="protein sequence ID" value="KAJ3179913.1"/>
    <property type="molecule type" value="Genomic_DNA"/>
</dbReference>
<keyword evidence="3" id="KW-1185">Reference proteome</keyword>
<feature type="compositionally biased region" description="Polar residues" evidence="1">
    <location>
        <begin position="44"/>
        <end position="57"/>
    </location>
</feature>
<accession>A0AAD5TRB4</accession>
<name>A0AAD5TRB4_9FUNG</name>
<feature type="compositionally biased region" description="Basic and acidic residues" evidence="1">
    <location>
        <begin position="59"/>
        <end position="75"/>
    </location>
</feature>
<reference evidence="2" key="1">
    <citation type="submission" date="2020-05" db="EMBL/GenBank/DDBJ databases">
        <title>Phylogenomic resolution of chytrid fungi.</title>
        <authorList>
            <person name="Stajich J.E."/>
            <person name="Amses K."/>
            <person name="Simmons R."/>
            <person name="Seto K."/>
            <person name="Myers J."/>
            <person name="Bonds A."/>
            <person name="Quandt C.A."/>
            <person name="Barry K."/>
            <person name="Liu P."/>
            <person name="Grigoriev I."/>
            <person name="Longcore J.E."/>
            <person name="James T.Y."/>
        </authorList>
    </citation>
    <scope>NUCLEOTIDE SEQUENCE</scope>
    <source>
        <strain evidence="2">JEL0379</strain>
    </source>
</reference>